<evidence type="ECO:0000313" key="2">
    <source>
        <dbReference type="EMBL" id="KKY13633.1"/>
    </source>
</evidence>
<dbReference type="EMBL" id="LAQI01000271">
    <property type="protein sequence ID" value="KKY13633.1"/>
    <property type="molecule type" value="Genomic_DNA"/>
</dbReference>
<dbReference type="PANTHER" id="PTHR40640:SF1">
    <property type="entry name" value="ANCHORED GLYCOPROTEIN, PUTATIVE (AFU_ORTHOLOGUE AFUA_8G04860)-RELATED"/>
    <property type="match status" value="1"/>
</dbReference>
<accession>A0A0G2FNZ2</accession>
<protein>
    <submittedName>
        <fullName evidence="2">Putative gpi anchored</fullName>
    </submittedName>
</protein>
<evidence type="ECO:0000313" key="3">
    <source>
        <dbReference type="Proteomes" id="UP000034182"/>
    </source>
</evidence>
<dbReference type="AlphaFoldDB" id="A0A0G2FNZ2"/>
<reference evidence="2 3" key="1">
    <citation type="submission" date="2015-03" db="EMBL/GenBank/DDBJ databases">
        <authorList>
            <person name="Morales-Cruz A."/>
            <person name="Amrine K.C."/>
            <person name="Cantu D."/>
        </authorList>
    </citation>
    <scope>NUCLEOTIDE SEQUENCE [LARGE SCALE GENOMIC DNA]</scope>
    <source>
        <strain evidence="2">DS831</strain>
    </source>
</reference>
<gene>
    <name evidence="2" type="ORF">UCDDS831_g08815</name>
</gene>
<comment type="caution">
    <text evidence="2">The sequence shown here is derived from an EMBL/GenBank/DDBJ whole genome shotgun (WGS) entry which is preliminary data.</text>
</comment>
<reference evidence="2 3" key="2">
    <citation type="submission" date="2015-05" db="EMBL/GenBank/DDBJ databases">
        <title>Distinctive expansion of gene families associated with plant cell wall degradation and secondary metabolism in the genomes of grapevine trunk pathogens.</title>
        <authorList>
            <person name="Lawrence D.P."/>
            <person name="Travadon R."/>
            <person name="Rolshausen P.E."/>
            <person name="Baumgartner K."/>
        </authorList>
    </citation>
    <scope>NUCLEOTIDE SEQUENCE [LARGE SCALE GENOMIC DNA]</scope>
    <source>
        <strain evidence="2">DS831</strain>
    </source>
</reference>
<proteinExistence type="predicted"/>
<feature type="region of interest" description="Disordered" evidence="1">
    <location>
        <begin position="153"/>
        <end position="191"/>
    </location>
</feature>
<name>A0A0G2FNZ2_9PEZI</name>
<dbReference type="Proteomes" id="UP000034182">
    <property type="component" value="Unassembled WGS sequence"/>
</dbReference>
<dbReference type="PANTHER" id="PTHR40640">
    <property type="entry name" value="ANCHORED GLYCOPROTEIN, PUTATIVE (AFU_ORTHOLOGUE AFUA_8G04860)-RELATED"/>
    <property type="match status" value="1"/>
</dbReference>
<evidence type="ECO:0000256" key="1">
    <source>
        <dbReference type="SAM" id="MobiDB-lite"/>
    </source>
</evidence>
<sequence>MYKTLPIIFAAGAVAQSTITTSWFASGFDNTPVASVIAADSNAVTYSIGCSYSDIREGECGIPASFIVTQGPSIFEYHYTDDSVASDYTADFTMDASCAIEGTTQAVCVESAAGSEANFPGASTETLTGTDVEWGPLIITAGAEKLSATAGASATGSSSASETGASESGSSAQSGSRTSAGASATGSSASSTGKYPFRFSNVAAHVSRVSAVLHRHTWHYADIPPATASHSGSATGSAAQSSSTGGAAQFAAPVAGVAGVLIAALAL</sequence>
<organism evidence="2 3">
    <name type="scientific">Diplodia seriata</name>
    <dbReference type="NCBI Taxonomy" id="420778"/>
    <lineage>
        <taxon>Eukaryota</taxon>
        <taxon>Fungi</taxon>
        <taxon>Dikarya</taxon>
        <taxon>Ascomycota</taxon>
        <taxon>Pezizomycotina</taxon>
        <taxon>Dothideomycetes</taxon>
        <taxon>Dothideomycetes incertae sedis</taxon>
        <taxon>Botryosphaeriales</taxon>
        <taxon>Botryosphaeriaceae</taxon>
        <taxon>Diplodia</taxon>
    </lineage>
</organism>